<dbReference type="PANTHER" id="PTHR44229">
    <property type="entry name" value="15-HYDROXYPROSTAGLANDIN DEHYDROGENASE [NAD(+)]"/>
    <property type="match status" value="1"/>
</dbReference>
<dbReference type="Proteomes" id="UP000266861">
    <property type="component" value="Unassembled WGS sequence"/>
</dbReference>
<dbReference type="InterPro" id="IPR036291">
    <property type="entry name" value="NAD(P)-bd_dom_sf"/>
</dbReference>
<dbReference type="InterPro" id="IPR002347">
    <property type="entry name" value="SDR_fam"/>
</dbReference>
<evidence type="ECO:0000313" key="4">
    <source>
        <dbReference type="EMBL" id="RHZ53532.1"/>
    </source>
</evidence>
<dbReference type="SUPFAM" id="SSF51735">
    <property type="entry name" value="NAD(P)-binding Rossmann-fold domains"/>
    <property type="match status" value="2"/>
</dbReference>
<evidence type="ECO:0000256" key="1">
    <source>
        <dbReference type="ARBA" id="ARBA00006484"/>
    </source>
</evidence>
<sequence>MRIKDKVAVITGGSSGIGASLVKTLVTSGAKVVFGDIDQVLGEKLAEGLNKEHKDSTVFVLCDVTDKNQYLNLFLVAEKTFGGIDVYKVAVITGGSSGIGASLVKTLVTSGAKVVFGDIDQVLGEKLAEGLNKEHKDSTVFVLCDVTDKNQYLNLFLVAEKTFGGIDIVCNNAGIAQANEFYDDSRNFIKTINVNLTAVIEGTQIGIKFLKKRGGGVIINTASMSGVNPWSVAPVYSAAKSGVIGFTRALYNLKKENIRVNAIAPYFAETAMVKVAIEKNPDFAEVIKRHGTLSTNEVVNAFIHVIENDYLFADIVKVTQKNLFEVLPKVKL</sequence>
<dbReference type="Gene3D" id="3.40.50.720">
    <property type="entry name" value="NAD(P)-binding Rossmann-like Domain"/>
    <property type="match status" value="2"/>
</dbReference>
<organism evidence="4 5">
    <name type="scientific">Diversispora epigaea</name>
    <dbReference type="NCBI Taxonomy" id="1348612"/>
    <lineage>
        <taxon>Eukaryota</taxon>
        <taxon>Fungi</taxon>
        <taxon>Fungi incertae sedis</taxon>
        <taxon>Mucoromycota</taxon>
        <taxon>Glomeromycotina</taxon>
        <taxon>Glomeromycetes</taxon>
        <taxon>Diversisporales</taxon>
        <taxon>Diversisporaceae</taxon>
        <taxon>Diversispora</taxon>
    </lineage>
</organism>
<comment type="similarity">
    <text evidence="1 3">Belongs to the short-chain dehydrogenases/reductases (SDR) family.</text>
</comment>
<name>A0A397GRA0_9GLOM</name>
<evidence type="ECO:0000313" key="5">
    <source>
        <dbReference type="Proteomes" id="UP000266861"/>
    </source>
</evidence>
<evidence type="ECO:0000256" key="2">
    <source>
        <dbReference type="ARBA" id="ARBA00023002"/>
    </source>
</evidence>
<comment type="caution">
    <text evidence="4">The sequence shown here is derived from an EMBL/GenBank/DDBJ whole genome shotgun (WGS) entry which is preliminary data.</text>
</comment>
<dbReference type="GO" id="GO:0005737">
    <property type="term" value="C:cytoplasm"/>
    <property type="evidence" value="ECO:0007669"/>
    <property type="project" value="TreeGrafter"/>
</dbReference>
<dbReference type="PRINTS" id="PR00080">
    <property type="entry name" value="SDRFAMILY"/>
</dbReference>
<dbReference type="PRINTS" id="PR00081">
    <property type="entry name" value="GDHRDH"/>
</dbReference>
<dbReference type="PANTHER" id="PTHR44229:SF4">
    <property type="entry name" value="15-HYDROXYPROSTAGLANDIN DEHYDROGENASE [NAD(+)]"/>
    <property type="match status" value="1"/>
</dbReference>
<dbReference type="AlphaFoldDB" id="A0A397GRA0"/>
<dbReference type="GO" id="GO:0016616">
    <property type="term" value="F:oxidoreductase activity, acting on the CH-OH group of donors, NAD or NADP as acceptor"/>
    <property type="evidence" value="ECO:0007669"/>
    <property type="project" value="TreeGrafter"/>
</dbReference>
<dbReference type="OrthoDB" id="5840532at2759"/>
<evidence type="ECO:0000256" key="3">
    <source>
        <dbReference type="RuleBase" id="RU000363"/>
    </source>
</evidence>
<dbReference type="FunFam" id="3.40.50.720:FF:000084">
    <property type="entry name" value="Short-chain dehydrogenase reductase"/>
    <property type="match status" value="1"/>
</dbReference>
<dbReference type="STRING" id="1348612.A0A397GRA0"/>
<gene>
    <name evidence="4" type="ORF">Glove_441g58</name>
</gene>
<keyword evidence="2" id="KW-0560">Oxidoreductase</keyword>
<dbReference type="Pfam" id="PF00106">
    <property type="entry name" value="adh_short"/>
    <property type="match status" value="2"/>
</dbReference>
<proteinExistence type="inferred from homology"/>
<accession>A0A397GRA0</accession>
<dbReference type="EMBL" id="PQFF01000388">
    <property type="protein sequence ID" value="RHZ53532.1"/>
    <property type="molecule type" value="Genomic_DNA"/>
</dbReference>
<keyword evidence="5" id="KW-1185">Reference proteome</keyword>
<reference evidence="4 5" key="1">
    <citation type="submission" date="2018-08" db="EMBL/GenBank/DDBJ databases">
        <title>Genome and evolution of the arbuscular mycorrhizal fungus Diversispora epigaea (formerly Glomus versiforme) and its bacterial endosymbionts.</title>
        <authorList>
            <person name="Sun X."/>
            <person name="Fei Z."/>
            <person name="Harrison M."/>
        </authorList>
    </citation>
    <scope>NUCLEOTIDE SEQUENCE [LARGE SCALE GENOMIC DNA]</scope>
    <source>
        <strain evidence="4 5">IT104</strain>
    </source>
</reference>
<protein>
    <submittedName>
        <fullName evidence="4">Uncharacterized protein</fullName>
    </submittedName>
</protein>